<dbReference type="GeneID" id="79868098"/>
<protein>
    <submittedName>
        <fullName evidence="1">Uncharacterized protein</fullName>
    </submittedName>
</protein>
<dbReference type="Proteomes" id="UP000189761">
    <property type="component" value="Unassembled WGS sequence"/>
</dbReference>
<sequence length="59" mass="6956">MNLLWKGLLFGIAIFIFFVIWDYIKEGEIDWSDSIIRSIIYAVVYILITALMDKNEKVN</sequence>
<dbReference type="EMBL" id="MTLA01000197">
    <property type="protein sequence ID" value="OOP67400.1"/>
    <property type="molecule type" value="Genomic_DNA"/>
</dbReference>
<reference evidence="1 2" key="1">
    <citation type="submission" date="2017-01" db="EMBL/GenBank/DDBJ databases">
        <title>Draft genome sequence of Bacillus oleronius.</title>
        <authorList>
            <person name="Allam M."/>
        </authorList>
    </citation>
    <scope>NUCLEOTIDE SEQUENCE [LARGE SCALE GENOMIC DNA]</scope>
    <source>
        <strain evidence="1 2">DSM 9356</strain>
    </source>
</reference>
<organism evidence="1 2">
    <name type="scientific">Heyndrickxia oleronia</name>
    <dbReference type="NCBI Taxonomy" id="38875"/>
    <lineage>
        <taxon>Bacteria</taxon>
        <taxon>Bacillati</taxon>
        <taxon>Bacillota</taxon>
        <taxon>Bacilli</taxon>
        <taxon>Bacillales</taxon>
        <taxon>Bacillaceae</taxon>
        <taxon>Heyndrickxia</taxon>
    </lineage>
</organism>
<keyword evidence="2" id="KW-1185">Reference proteome</keyword>
<accession>A0A8E2IAK0</accession>
<dbReference type="RefSeq" id="WP_058006662.1">
    <property type="nucleotide sequence ID" value="NZ_BOQX01000003.1"/>
</dbReference>
<evidence type="ECO:0000313" key="2">
    <source>
        <dbReference type="Proteomes" id="UP000189761"/>
    </source>
</evidence>
<evidence type="ECO:0000313" key="1">
    <source>
        <dbReference type="EMBL" id="OOP67400.1"/>
    </source>
</evidence>
<proteinExistence type="predicted"/>
<comment type="caution">
    <text evidence="1">The sequence shown here is derived from an EMBL/GenBank/DDBJ whole genome shotgun (WGS) entry which is preliminary data.</text>
</comment>
<dbReference type="AlphaFoldDB" id="A0A8E2IAK0"/>
<gene>
    <name evidence="1" type="ORF">BWZ43_15900</name>
</gene>
<name>A0A8E2IAK0_9BACI</name>